<evidence type="ECO:0000256" key="2">
    <source>
        <dbReference type="SAM" id="Phobius"/>
    </source>
</evidence>
<accession>A0ABQ5JNI4</accession>
<dbReference type="RefSeq" id="WP_407883527.1">
    <property type="nucleotide sequence ID" value="NZ_BQXO01000003.1"/>
</dbReference>
<keyword evidence="2" id="KW-1133">Transmembrane helix</keyword>
<keyword evidence="2" id="KW-0472">Membrane</keyword>
<evidence type="ECO:0000313" key="3">
    <source>
        <dbReference type="EMBL" id="GKT05878.1"/>
    </source>
</evidence>
<reference evidence="3 4" key="1">
    <citation type="submission" date="2022-03" db="EMBL/GenBank/DDBJ databases">
        <title>Draft genome sequence of Furfurilactobacillus curtus JCM 31185.</title>
        <authorList>
            <person name="Suzuki S."/>
            <person name="Endo A."/>
            <person name="Kajikawa A."/>
        </authorList>
    </citation>
    <scope>NUCLEOTIDE SEQUENCE [LARGE SCALE GENOMIC DNA]</scope>
    <source>
        <strain evidence="3 4">JCM 31185</strain>
    </source>
</reference>
<dbReference type="EMBL" id="BQXO01000003">
    <property type="protein sequence ID" value="GKT05878.1"/>
    <property type="molecule type" value="Genomic_DNA"/>
</dbReference>
<keyword evidence="2" id="KW-0812">Transmembrane</keyword>
<keyword evidence="4" id="KW-1185">Reference proteome</keyword>
<feature type="region of interest" description="Disordered" evidence="1">
    <location>
        <begin position="205"/>
        <end position="233"/>
    </location>
</feature>
<gene>
    <name evidence="3" type="ORF">JCM31185_11660</name>
</gene>
<dbReference type="Proteomes" id="UP001628078">
    <property type="component" value="Unassembled WGS sequence"/>
</dbReference>
<proteinExistence type="predicted"/>
<feature type="compositionally biased region" description="Low complexity" evidence="1">
    <location>
        <begin position="220"/>
        <end position="233"/>
    </location>
</feature>
<sequence>MKPRHIIDTIVAVVMILMAVFIGFLLGDHKPATKTVTKVESVSTSSSNSSQNSKSSERSSSTTSSQTSSTKQVKPYQNVVYSFHKTNSAGTVDVDYSIILRSDGTATQQLINRAQTSPNIQIETITYAVNDDGQVRFLKPVTAVDAEYAAPGDILKLPPKSVSWTGKGSDTPNQAGTVINNSYQIRFKGDDYSKLLTNEVGLYATQSGAPEPNDPVKLGQQLQDQYTQDQSGD</sequence>
<name>A0ABQ5JNI4_9LACO</name>
<feature type="region of interest" description="Disordered" evidence="1">
    <location>
        <begin position="41"/>
        <end position="71"/>
    </location>
</feature>
<comment type="caution">
    <text evidence="3">The sequence shown here is derived from an EMBL/GenBank/DDBJ whole genome shotgun (WGS) entry which is preliminary data.</text>
</comment>
<evidence type="ECO:0000313" key="4">
    <source>
        <dbReference type="Proteomes" id="UP001628078"/>
    </source>
</evidence>
<protein>
    <recommendedName>
        <fullName evidence="5">DUF5067 domain-containing protein</fullName>
    </recommendedName>
</protein>
<organism evidence="3 4">
    <name type="scientific">Furfurilactobacillus curtus</name>
    <dbReference type="NCBI Taxonomy" id="1746200"/>
    <lineage>
        <taxon>Bacteria</taxon>
        <taxon>Bacillati</taxon>
        <taxon>Bacillota</taxon>
        <taxon>Bacilli</taxon>
        <taxon>Lactobacillales</taxon>
        <taxon>Lactobacillaceae</taxon>
        <taxon>Furfurilactobacillus</taxon>
    </lineage>
</organism>
<evidence type="ECO:0008006" key="5">
    <source>
        <dbReference type="Google" id="ProtNLM"/>
    </source>
</evidence>
<evidence type="ECO:0000256" key="1">
    <source>
        <dbReference type="SAM" id="MobiDB-lite"/>
    </source>
</evidence>
<feature type="transmembrane region" description="Helical" evidence="2">
    <location>
        <begin position="6"/>
        <end position="26"/>
    </location>
</feature>